<dbReference type="AlphaFoldDB" id="A0A147B7U4"/>
<evidence type="ECO:0000259" key="2">
    <source>
        <dbReference type="SMART" id="SM00198"/>
    </source>
</evidence>
<dbReference type="InterPro" id="IPR014044">
    <property type="entry name" value="CAP_dom"/>
</dbReference>
<dbReference type="FunFam" id="3.40.33.10:FF:000002">
    <property type="entry name" value="Golgi-associated plant pathogenesis-related protein 1"/>
    <property type="match status" value="1"/>
</dbReference>
<evidence type="ECO:0000313" key="3">
    <source>
        <dbReference type="EMBL" id="JAR86824.1"/>
    </source>
</evidence>
<dbReference type="InterPro" id="IPR001283">
    <property type="entry name" value="CRISP-related"/>
</dbReference>
<dbReference type="CDD" id="cd05382">
    <property type="entry name" value="CAP_GAPR1-like"/>
    <property type="match status" value="1"/>
</dbReference>
<dbReference type="Gene3D" id="3.40.33.10">
    <property type="entry name" value="CAP"/>
    <property type="match status" value="1"/>
</dbReference>
<name>A0A147B7U4_9ACAR</name>
<sequence length="276" mass="30410">VDGETRTVSTVTDENGRTVTTTTTKRVISSTVQSPELKSPETPPLDGVTRVRRIVKRTIVRQPDGTEKVVEEVTVQGDPNLLSESASLKGKDSGTSLLKVMSGGGTPGTPGTPTRSPTPKSSHIRITDKQFREECLKRHNFYRANHGVPPLKHSEELTKYAQDWADTLAKRDRFEHRPNNQYGENIYTSWSSDPNKEVGGDVAVDSWYSEIKDYTFGVEPRSLASGHFTQVMWKDTTEVGTARARSATGKILVVSNYSPAGNVVGRFVQNVPPPKK</sequence>
<dbReference type="SMART" id="SM00198">
    <property type="entry name" value="SCP"/>
    <property type="match status" value="1"/>
</dbReference>
<dbReference type="InterPro" id="IPR035940">
    <property type="entry name" value="CAP_sf"/>
</dbReference>
<dbReference type="PROSITE" id="PS01009">
    <property type="entry name" value="CRISP_1"/>
    <property type="match status" value="1"/>
</dbReference>
<dbReference type="InterPro" id="IPR018244">
    <property type="entry name" value="Allrgn_V5/Tpx1_CS"/>
</dbReference>
<organism evidence="3">
    <name type="scientific">Alectorobius mimon</name>
    <dbReference type="NCBI Taxonomy" id="360319"/>
    <lineage>
        <taxon>Eukaryota</taxon>
        <taxon>Metazoa</taxon>
        <taxon>Ecdysozoa</taxon>
        <taxon>Arthropoda</taxon>
        <taxon>Chelicerata</taxon>
        <taxon>Arachnida</taxon>
        <taxon>Acari</taxon>
        <taxon>Parasitiformes</taxon>
        <taxon>Ixodida</taxon>
        <taxon>Ixodoidea</taxon>
        <taxon>Argasidae</taxon>
        <taxon>Ornithodorinae</taxon>
        <taxon>Alectorobius</taxon>
    </lineage>
</organism>
<dbReference type="SUPFAM" id="SSF55797">
    <property type="entry name" value="PR-1-like"/>
    <property type="match status" value="1"/>
</dbReference>
<reference evidence="3" key="1">
    <citation type="submission" date="2016-03" db="EMBL/GenBank/DDBJ databases">
        <title>Gut transcriptome analysis on engorged females of Ornithodoros mimon (Acari: Argasidae) and phylogenetic inferences of soft ticks.</title>
        <authorList>
            <person name="Landulfo G.A."/>
            <person name="Giovanni D."/>
            <person name="Carvalho E."/>
            <person name="Junqueira-de-Azevedo I."/>
            <person name="Patane J."/>
            <person name="Mendoca R."/>
            <person name="Barros-Battesti D."/>
        </authorList>
    </citation>
    <scope>NUCLEOTIDE SEQUENCE</scope>
    <source>
        <strain evidence="3">Females</strain>
        <tissue evidence="3">Gut</tissue>
    </source>
</reference>
<dbReference type="EMBL" id="GEIB01001407">
    <property type="protein sequence ID" value="JAR86824.1"/>
    <property type="molecule type" value="Transcribed_RNA"/>
</dbReference>
<protein>
    <submittedName>
        <fullName evidence="3">Golgi associated plant pathogenesis related protein 1</fullName>
    </submittedName>
</protein>
<dbReference type="PANTHER" id="PTHR10334">
    <property type="entry name" value="CYSTEINE-RICH SECRETORY PROTEIN-RELATED"/>
    <property type="match status" value="1"/>
</dbReference>
<accession>A0A147B7U4</accession>
<dbReference type="GO" id="GO:0005576">
    <property type="term" value="C:extracellular region"/>
    <property type="evidence" value="ECO:0007669"/>
    <property type="project" value="InterPro"/>
</dbReference>
<dbReference type="InterPro" id="IPR034113">
    <property type="entry name" value="SCP_GAPR1-like"/>
</dbReference>
<feature type="region of interest" description="Disordered" evidence="1">
    <location>
        <begin position="82"/>
        <end position="123"/>
    </location>
</feature>
<feature type="compositionally biased region" description="Low complexity" evidence="1">
    <location>
        <begin position="109"/>
        <end position="121"/>
    </location>
</feature>
<feature type="non-terminal residue" evidence="3">
    <location>
        <position position="1"/>
    </location>
</feature>
<feature type="region of interest" description="Disordered" evidence="1">
    <location>
        <begin position="1"/>
        <end position="45"/>
    </location>
</feature>
<evidence type="ECO:0000256" key="1">
    <source>
        <dbReference type="SAM" id="MobiDB-lite"/>
    </source>
</evidence>
<feature type="compositionally biased region" description="Low complexity" evidence="1">
    <location>
        <begin position="10"/>
        <end position="32"/>
    </location>
</feature>
<feature type="domain" description="SCP" evidence="2">
    <location>
        <begin position="130"/>
        <end position="265"/>
    </location>
</feature>
<dbReference type="PRINTS" id="PR00837">
    <property type="entry name" value="V5TPXLIKE"/>
</dbReference>
<dbReference type="Pfam" id="PF00188">
    <property type="entry name" value="CAP"/>
    <property type="match status" value="1"/>
</dbReference>
<proteinExistence type="predicted"/>